<dbReference type="InterPro" id="IPR029063">
    <property type="entry name" value="SAM-dependent_MTases_sf"/>
</dbReference>
<evidence type="ECO:0000256" key="1">
    <source>
        <dbReference type="ARBA" id="ARBA00011738"/>
    </source>
</evidence>
<feature type="domain" description="Methyltransferase type 11" evidence="2">
    <location>
        <begin position="154"/>
        <end position="253"/>
    </location>
</feature>
<evidence type="ECO:0000259" key="2">
    <source>
        <dbReference type="Pfam" id="PF08241"/>
    </source>
</evidence>
<dbReference type="CDD" id="cd02440">
    <property type="entry name" value="AdoMet_MTases"/>
    <property type="match status" value="1"/>
</dbReference>
<dbReference type="InterPro" id="IPR052356">
    <property type="entry name" value="Thiol_S-MT"/>
</dbReference>
<sequence>MILKWLYPSSLSSIAINVTPSRTTKYPNLSLRSTTLKNVAISCSKARTDDNIKESKKSYKGTFPSPTTFCPCCVTRRRLIEAFGNALLFPIAPNSFAANDPMDMLNRIHPPRPDWYEELFASVMETGMKAYEAEIAGYKLPLFSNLRGKADKILEIGIGTGPNLKYYADEPGVEVFGVDPNKKMEKYARAAADAAGLPSTKFKFLPAVAEAIPLADESVDAVVGTLVLCSVKDLDLTLQEIKRVLKPGGLYVFVEHVSADDGTIRRFMQGVLDPLQQIVADGCHLTRKTGAIIGKAGFSDVELNQAFLTTASIINPHVYGIAHK</sequence>
<dbReference type="Pfam" id="PF08241">
    <property type="entry name" value="Methyltransf_11"/>
    <property type="match status" value="1"/>
</dbReference>
<dbReference type="InterPro" id="IPR013216">
    <property type="entry name" value="Methyltransf_11"/>
</dbReference>
<protein>
    <submittedName>
        <fullName evidence="3">OLC1v1032754C1</fullName>
    </submittedName>
</protein>
<dbReference type="EMBL" id="OX459119">
    <property type="protein sequence ID" value="CAI9096573.1"/>
    <property type="molecule type" value="Genomic_DNA"/>
</dbReference>
<accession>A0AAV1CN46</accession>
<dbReference type="SUPFAM" id="SSF53335">
    <property type="entry name" value="S-adenosyl-L-methionine-dependent methyltransferases"/>
    <property type="match status" value="1"/>
</dbReference>
<evidence type="ECO:0000313" key="3">
    <source>
        <dbReference type="EMBL" id="CAI9096573.1"/>
    </source>
</evidence>
<dbReference type="Proteomes" id="UP001161247">
    <property type="component" value="Chromosome 2"/>
</dbReference>
<dbReference type="GO" id="GO:0008757">
    <property type="term" value="F:S-adenosylmethionine-dependent methyltransferase activity"/>
    <property type="evidence" value="ECO:0007669"/>
    <property type="project" value="InterPro"/>
</dbReference>
<proteinExistence type="predicted"/>
<comment type="subunit">
    <text evidence="1">Homodimer.</text>
</comment>
<name>A0AAV1CN46_OLDCO</name>
<dbReference type="PANTHER" id="PTHR45036:SF1">
    <property type="entry name" value="METHYLTRANSFERASE LIKE 7A"/>
    <property type="match status" value="1"/>
</dbReference>
<evidence type="ECO:0000313" key="4">
    <source>
        <dbReference type="Proteomes" id="UP001161247"/>
    </source>
</evidence>
<dbReference type="PANTHER" id="PTHR45036">
    <property type="entry name" value="METHYLTRANSFERASE LIKE 7B"/>
    <property type="match status" value="1"/>
</dbReference>
<dbReference type="Gene3D" id="3.40.50.150">
    <property type="entry name" value="Vaccinia Virus protein VP39"/>
    <property type="match status" value="1"/>
</dbReference>
<dbReference type="GO" id="GO:0005737">
    <property type="term" value="C:cytoplasm"/>
    <property type="evidence" value="ECO:0007669"/>
    <property type="project" value="UniProtKB-ARBA"/>
</dbReference>
<keyword evidence="4" id="KW-1185">Reference proteome</keyword>
<dbReference type="GO" id="GO:0009820">
    <property type="term" value="P:alkaloid metabolic process"/>
    <property type="evidence" value="ECO:0007669"/>
    <property type="project" value="UniProtKB-KW"/>
</dbReference>
<organism evidence="3 4">
    <name type="scientific">Oldenlandia corymbosa var. corymbosa</name>
    <dbReference type="NCBI Taxonomy" id="529605"/>
    <lineage>
        <taxon>Eukaryota</taxon>
        <taxon>Viridiplantae</taxon>
        <taxon>Streptophyta</taxon>
        <taxon>Embryophyta</taxon>
        <taxon>Tracheophyta</taxon>
        <taxon>Spermatophyta</taxon>
        <taxon>Magnoliopsida</taxon>
        <taxon>eudicotyledons</taxon>
        <taxon>Gunneridae</taxon>
        <taxon>Pentapetalae</taxon>
        <taxon>asterids</taxon>
        <taxon>lamiids</taxon>
        <taxon>Gentianales</taxon>
        <taxon>Rubiaceae</taxon>
        <taxon>Rubioideae</taxon>
        <taxon>Spermacoceae</taxon>
        <taxon>Hedyotis-Oldenlandia complex</taxon>
        <taxon>Oldenlandia</taxon>
    </lineage>
</organism>
<gene>
    <name evidence="3" type="ORF">OLC1_LOCUS7297</name>
</gene>
<reference evidence="3" key="1">
    <citation type="submission" date="2023-03" db="EMBL/GenBank/DDBJ databases">
        <authorList>
            <person name="Julca I."/>
        </authorList>
    </citation>
    <scope>NUCLEOTIDE SEQUENCE</scope>
</reference>
<dbReference type="AlphaFoldDB" id="A0AAV1CN46"/>